<feature type="transmembrane region" description="Helical" evidence="5">
    <location>
        <begin position="231"/>
        <end position="250"/>
    </location>
</feature>
<feature type="transmembrane region" description="Helical" evidence="5">
    <location>
        <begin position="334"/>
        <end position="356"/>
    </location>
</feature>
<feature type="domain" description="SLC26A/SulP transporter" evidence="6">
    <location>
        <begin position="51"/>
        <end position="434"/>
    </location>
</feature>
<dbReference type="OrthoDB" id="7365796at2759"/>
<comment type="caution">
    <text evidence="7">The sequence shown here is derived from an EMBL/GenBank/DDBJ whole genome shotgun (WGS) entry which is preliminary data.</text>
</comment>
<feature type="transmembrane region" description="Helical" evidence="5">
    <location>
        <begin position="73"/>
        <end position="96"/>
    </location>
</feature>
<dbReference type="GO" id="GO:0016020">
    <property type="term" value="C:membrane"/>
    <property type="evidence" value="ECO:0007669"/>
    <property type="project" value="UniProtKB-SubCell"/>
</dbReference>
<evidence type="ECO:0000313" key="8">
    <source>
        <dbReference type="Proteomes" id="UP000326759"/>
    </source>
</evidence>
<dbReference type="GO" id="GO:0055085">
    <property type="term" value="P:transmembrane transport"/>
    <property type="evidence" value="ECO:0007669"/>
    <property type="project" value="InterPro"/>
</dbReference>
<dbReference type="InterPro" id="IPR001902">
    <property type="entry name" value="SLC26A/SulP_fam"/>
</dbReference>
<dbReference type="Proteomes" id="UP000326759">
    <property type="component" value="Unassembled WGS sequence"/>
</dbReference>
<dbReference type="AlphaFoldDB" id="A0A5N5T895"/>
<reference evidence="7 8" key="1">
    <citation type="journal article" date="2019" name="PLoS Biol.">
        <title>Sex chromosomes control vertical transmission of feminizing Wolbachia symbionts in an isopod.</title>
        <authorList>
            <person name="Becking T."/>
            <person name="Chebbi M.A."/>
            <person name="Giraud I."/>
            <person name="Moumen B."/>
            <person name="Laverre T."/>
            <person name="Caubet Y."/>
            <person name="Peccoud J."/>
            <person name="Gilbert C."/>
            <person name="Cordaux R."/>
        </authorList>
    </citation>
    <scope>NUCLEOTIDE SEQUENCE [LARGE SCALE GENOMIC DNA]</scope>
    <source>
        <strain evidence="7">ANa2</strain>
        <tissue evidence="7">Whole body excluding digestive tract and cuticle</tissue>
    </source>
</reference>
<proteinExistence type="predicted"/>
<organism evidence="7 8">
    <name type="scientific">Armadillidium nasatum</name>
    <dbReference type="NCBI Taxonomy" id="96803"/>
    <lineage>
        <taxon>Eukaryota</taxon>
        <taxon>Metazoa</taxon>
        <taxon>Ecdysozoa</taxon>
        <taxon>Arthropoda</taxon>
        <taxon>Crustacea</taxon>
        <taxon>Multicrustacea</taxon>
        <taxon>Malacostraca</taxon>
        <taxon>Eumalacostraca</taxon>
        <taxon>Peracarida</taxon>
        <taxon>Isopoda</taxon>
        <taxon>Oniscidea</taxon>
        <taxon>Crinocheta</taxon>
        <taxon>Armadillidiidae</taxon>
        <taxon>Armadillidium</taxon>
    </lineage>
</organism>
<name>A0A5N5T895_9CRUS</name>
<evidence type="ECO:0000256" key="2">
    <source>
        <dbReference type="ARBA" id="ARBA00022692"/>
    </source>
</evidence>
<evidence type="ECO:0000256" key="1">
    <source>
        <dbReference type="ARBA" id="ARBA00004141"/>
    </source>
</evidence>
<evidence type="ECO:0000256" key="4">
    <source>
        <dbReference type="ARBA" id="ARBA00023136"/>
    </source>
</evidence>
<dbReference type="Pfam" id="PF00916">
    <property type="entry name" value="Sulfate_transp"/>
    <property type="match status" value="1"/>
</dbReference>
<gene>
    <name evidence="7" type="ORF">Anas_02630</name>
</gene>
<evidence type="ECO:0000256" key="5">
    <source>
        <dbReference type="SAM" id="Phobius"/>
    </source>
</evidence>
<keyword evidence="2 5" id="KW-0812">Transmembrane</keyword>
<feature type="transmembrane region" description="Helical" evidence="5">
    <location>
        <begin position="432"/>
        <end position="459"/>
    </location>
</feature>
<feature type="transmembrane region" description="Helical" evidence="5">
    <location>
        <begin position="302"/>
        <end position="322"/>
    </location>
</feature>
<dbReference type="PANTHER" id="PTHR11814">
    <property type="entry name" value="SULFATE TRANSPORTER"/>
    <property type="match status" value="1"/>
</dbReference>
<accession>A0A5N5T895</accession>
<keyword evidence="8" id="KW-1185">Reference proteome</keyword>
<evidence type="ECO:0000259" key="6">
    <source>
        <dbReference type="Pfam" id="PF00916"/>
    </source>
</evidence>
<dbReference type="EMBL" id="SEYY01006643">
    <property type="protein sequence ID" value="KAB7502826.1"/>
    <property type="molecule type" value="Genomic_DNA"/>
</dbReference>
<sequence length="490" mass="54370">MHPYTHGIKERLKSDLKKSCSCSAEKVKKFVYGKLPILSWLIGYDFKNWFVPDCIAGITVAILQIPQGMGFALLAQIPAICGIYMAFYQGLIYVFLGTCRQNSMGKFFCCNYTYDWEGCQRVSNIFSKWNNNGNNARKHNRYRNNSSFNIAQMVFGFLQLGTLSVFLSDMLVSGFTTAAAVHVLTSQVYIEIFKSLHLVNILTIVISVVAITVLFINNEVLKPIVAKYSKVPIPIELIVVVIGTTASYFANLTETYDVNIIGDVPVGKYIFDGTVNSLGIFFRFPPAEVPPMELMGRVMVDSFVIAVVSFTITFSLAKIFSVKHSYPVDATQELYASGIGNLVSSFFACAPTSASLSRALVQDAAGGVTQMATLIVCILIVLVLLFIGPVFKTLPKAVLASIIVVALKGMFMQFRDMIAMWKISKIEAITWLITFFSTVIIDIDYGLLVGVIFSIFVLLTKNQRPTCFVLGRLANTDLYLDLKTYPQVNE</sequence>
<keyword evidence="3 5" id="KW-1133">Transmembrane helix</keyword>
<feature type="transmembrane region" description="Helical" evidence="5">
    <location>
        <begin position="147"/>
        <end position="166"/>
    </location>
</feature>
<keyword evidence="4 5" id="KW-0472">Membrane</keyword>
<dbReference type="InterPro" id="IPR011547">
    <property type="entry name" value="SLC26A/SulP_dom"/>
</dbReference>
<evidence type="ECO:0000256" key="3">
    <source>
        <dbReference type="ARBA" id="ARBA00022989"/>
    </source>
</evidence>
<feature type="transmembrane region" description="Helical" evidence="5">
    <location>
        <begin position="197"/>
        <end position="216"/>
    </location>
</feature>
<feature type="transmembrane region" description="Helical" evidence="5">
    <location>
        <begin position="368"/>
        <end position="387"/>
    </location>
</feature>
<evidence type="ECO:0000313" key="7">
    <source>
        <dbReference type="EMBL" id="KAB7502826.1"/>
    </source>
</evidence>
<feature type="transmembrane region" description="Helical" evidence="5">
    <location>
        <begin position="393"/>
        <end position="411"/>
    </location>
</feature>
<protein>
    <submittedName>
        <fullName evidence="7">Prestin</fullName>
    </submittedName>
</protein>
<comment type="subcellular location">
    <subcellularLocation>
        <location evidence="1">Membrane</location>
        <topology evidence="1">Multi-pass membrane protein</topology>
    </subcellularLocation>
</comment>